<sequence>MRLPLPPVFWFKSSLCENTSPVVCESPQNKAPTPVVPFSPCSNLFFSLRSGRILFVDGKHHYSKEAKGDGKHHCSKEAKRGGGSGSFEFRYWQYWGGDSEQCTRVCRALLDWEHTRLHARSYLGEKTIPGAILLLNKILRARHFLPYQSQKIKNLLFKWFGQFS</sequence>
<organism evidence="1 2">
    <name type="scientific">Caerostris darwini</name>
    <dbReference type="NCBI Taxonomy" id="1538125"/>
    <lineage>
        <taxon>Eukaryota</taxon>
        <taxon>Metazoa</taxon>
        <taxon>Ecdysozoa</taxon>
        <taxon>Arthropoda</taxon>
        <taxon>Chelicerata</taxon>
        <taxon>Arachnida</taxon>
        <taxon>Araneae</taxon>
        <taxon>Araneomorphae</taxon>
        <taxon>Entelegynae</taxon>
        <taxon>Araneoidea</taxon>
        <taxon>Araneidae</taxon>
        <taxon>Caerostris</taxon>
    </lineage>
</organism>
<reference evidence="1 2" key="1">
    <citation type="submission" date="2021-06" db="EMBL/GenBank/DDBJ databases">
        <title>Caerostris darwini draft genome.</title>
        <authorList>
            <person name="Kono N."/>
            <person name="Arakawa K."/>
        </authorList>
    </citation>
    <scope>NUCLEOTIDE SEQUENCE [LARGE SCALE GENOMIC DNA]</scope>
</reference>
<gene>
    <name evidence="1" type="ORF">CDAR_471071</name>
</gene>
<keyword evidence="2" id="KW-1185">Reference proteome</keyword>
<evidence type="ECO:0000313" key="2">
    <source>
        <dbReference type="Proteomes" id="UP001054837"/>
    </source>
</evidence>
<evidence type="ECO:0000313" key="1">
    <source>
        <dbReference type="EMBL" id="GIY10214.1"/>
    </source>
</evidence>
<evidence type="ECO:0008006" key="3">
    <source>
        <dbReference type="Google" id="ProtNLM"/>
    </source>
</evidence>
<comment type="caution">
    <text evidence="1">The sequence shown here is derived from an EMBL/GenBank/DDBJ whole genome shotgun (WGS) entry which is preliminary data.</text>
</comment>
<dbReference type="Proteomes" id="UP001054837">
    <property type="component" value="Unassembled WGS sequence"/>
</dbReference>
<dbReference type="AlphaFoldDB" id="A0AAV4QMZ7"/>
<accession>A0AAV4QMZ7</accession>
<protein>
    <recommendedName>
        <fullName evidence="3">LAGLIDADG homing endonuclease</fullName>
    </recommendedName>
</protein>
<name>A0AAV4QMZ7_9ARAC</name>
<proteinExistence type="predicted"/>
<dbReference type="EMBL" id="BPLQ01004730">
    <property type="protein sequence ID" value="GIY10214.1"/>
    <property type="molecule type" value="Genomic_DNA"/>
</dbReference>